<evidence type="ECO:0000256" key="1">
    <source>
        <dbReference type="SAM" id="MobiDB-lite"/>
    </source>
</evidence>
<accession>A0A6J4V9T1</accession>
<feature type="compositionally biased region" description="Low complexity" evidence="1">
    <location>
        <begin position="161"/>
        <end position="171"/>
    </location>
</feature>
<proteinExistence type="predicted"/>
<feature type="compositionally biased region" description="Low complexity" evidence="1">
    <location>
        <begin position="82"/>
        <end position="94"/>
    </location>
</feature>
<feature type="compositionally biased region" description="Basic residues" evidence="1">
    <location>
        <begin position="1"/>
        <end position="11"/>
    </location>
</feature>
<feature type="compositionally biased region" description="Basic residues" evidence="1">
    <location>
        <begin position="96"/>
        <end position="108"/>
    </location>
</feature>
<feature type="region of interest" description="Disordered" evidence="1">
    <location>
        <begin position="1"/>
        <end position="171"/>
    </location>
</feature>
<feature type="non-terminal residue" evidence="2">
    <location>
        <position position="171"/>
    </location>
</feature>
<protein>
    <submittedName>
        <fullName evidence="2">Uncharacterized protein</fullName>
    </submittedName>
</protein>
<dbReference type="AlphaFoldDB" id="A0A6J4V9T1"/>
<reference evidence="2" key="1">
    <citation type="submission" date="2020-02" db="EMBL/GenBank/DDBJ databases">
        <authorList>
            <person name="Meier V. D."/>
        </authorList>
    </citation>
    <scope>NUCLEOTIDE SEQUENCE</scope>
    <source>
        <strain evidence="2">AVDCRST_MAG19</strain>
    </source>
</reference>
<organism evidence="2">
    <name type="scientific">uncultured Thermomicrobiales bacterium</name>
    <dbReference type="NCBI Taxonomy" id="1645740"/>
    <lineage>
        <taxon>Bacteria</taxon>
        <taxon>Pseudomonadati</taxon>
        <taxon>Thermomicrobiota</taxon>
        <taxon>Thermomicrobia</taxon>
        <taxon>Thermomicrobiales</taxon>
        <taxon>environmental samples</taxon>
    </lineage>
</organism>
<name>A0A6J4V9T1_9BACT</name>
<gene>
    <name evidence="2" type="ORF">AVDCRST_MAG19-2929</name>
</gene>
<dbReference type="EMBL" id="CADCWL010000151">
    <property type="protein sequence ID" value="CAA9572442.1"/>
    <property type="molecule type" value="Genomic_DNA"/>
</dbReference>
<feature type="non-terminal residue" evidence="2">
    <location>
        <position position="1"/>
    </location>
</feature>
<feature type="compositionally biased region" description="Basic and acidic residues" evidence="1">
    <location>
        <begin position="12"/>
        <end position="22"/>
    </location>
</feature>
<sequence>GRRRRAPHRLAHPLDRLPERQGRTLRPQPRRHSARGDDRQGGDGRARRIRQPRRPPDGAARHPARPGGGTGAPARHGHPHRSAASPRGRSAAGRRGVGRAHPGRHPRRDAKGVLGRHPPYRRERARGRGGVPRVQPLGLGPARAARPGRERARRGAGGGQHPAAPAAPREL</sequence>
<feature type="compositionally biased region" description="Low complexity" evidence="1">
    <location>
        <begin position="136"/>
        <end position="145"/>
    </location>
</feature>
<evidence type="ECO:0000313" key="2">
    <source>
        <dbReference type="EMBL" id="CAA9572442.1"/>
    </source>
</evidence>
<feature type="compositionally biased region" description="Basic and acidic residues" evidence="1">
    <location>
        <begin position="34"/>
        <end position="46"/>
    </location>
</feature>